<dbReference type="GO" id="GO:0006508">
    <property type="term" value="P:proteolysis"/>
    <property type="evidence" value="ECO:0007669"/>
    <property type="project" value="InterPro"/>
</dbReference>
<dbReference type="GO" id="GO:0009252">
    <property type="term" value="P:peptidoglycan biosynthetic process"/>
    <property type="evidence" value="ECO:0007669"/>
    <property type="project" value="UniProtKB-KW"/>
</dbReference>
<name>A0A9Q8CKK1_9STAP</name>
<dbReference type="InterPro" id="IPR012338">
    <property type="entry name" value="Beta-lactam/transpept-like"/>
</dbReference>
<evidence type="ECO:0000256" key="7">
    <source>
        <dbReference type="ARBA" id="ARBA00023316"/>
    </source>
</evidence>
<feature type="binding site" evidence="9">
    <location>
        <position position="270"/>
    </location>
    <ligand>
        <name>substrate</name>
    </ligand>
</feature>
<dbReference type="InterPro" id="IPR015956">
    <property type="entry name" value="Peniciliin-bd_prot_C_sf"/>
</dbReference>
<evidence type="ECO:0000256" key="10">
    <source>
        <dbReference type="RuleBase" id="RU004016"/>
    </source>
</evidence>
<evidence type="ECO:0000313" key="16">
    <source>
        <dbReference type="Proteomes" id="UP000295280"/>
    </source>
</evidence>
<evidence type="ECO:0000256" key="1">
    <source>
        <dbReference type="ARBA" id="ARBA00003217"/>
    </source>
</evidence>
<dbReference type="InterPro" id="IPR000871">
    <property type="entry name" value="Beta-lactam_class-A"/>
</dbReference>
<feature type="transmembrane region" description="Helical" evidence="11">
    <location>
        <begin position="405"/>
        <end position="427"/>
    </location>
</feature>
<evidence type="ECO:0000313" key="15">
    <source>
        <dbReference type="EMBL" id="TDM02322.1"/>
    </source>
</evidence>
<dbReference type="SUPFAM" id="SSF56601">
    <property type="entry name" value="beta-lactamase/transpeptidase-like"/>
    <property type="match status" value="1"/>
</dbReference>
<dbReference type="Proteomes" id="UP000295280">
    <property type="component" value="Unassembled WGS sequence"/>
</dbReference>
<evidence type="ECO:0000256" key="5">
    <source>
        <dbReference type="ARBA" id="ARBA00022960"/>
    </source>
</evidence>
<dbReference type="GO" id="GO:0008360">
    <property type="term" value="P:regulation of cell shape"/>
    <property type="evidence" value="ECO:0007669"/>
    <property type="project" value="UniProtKB-KW"/>
</dbReference>
<evidence type="ECO:0000259" key="13">
    <source>
        <dbReference type="Pfam" id="PF00768"/>
    </source>
</evidence>
<dbReference type="AlphaFoldDB" id="A0A9Q8CKK1"/>
<dbReference type="PANTHER" id="PTHR35333">
    <property type="entry name" value="BETA-LACTAMASE"/>
    <property type="match status" value="1"/>
</dbReference>
<dbReference type="GO" id="GO:0030655">
    <property type="term" value="P:beta-lactam antibiotic catabolic process"/>
    <property type="evidence" value="ECO:0007669"/>
    <property type="project" value="InterPro"/>
</dbReference>
<keyword evidence="4" id="KW-0378">Hydrolase</keyword>
<feature type="active site" description="Proton acceptor" evidence="8">
    <location>
        <position position="84"/>
    </location>
</feature>
<evidence type="ECO:0000259" key="14">
    <source>
        <dbReference type="Pfam" id="PF09211"/>
    </source>
</evidence>
<dbReference type="Gene3D" id="3.40.710.10">
    <property type="entry name" value="DD-peptidase/beta-lactamase superfamily"/>
    <property type="match status" value="1"/>
</dbReference>
<dbReference type="PANTHER" id="PTHR35333:SF4">
    <property type="entry name" value="SLR0121 PROTEIN"/>
    <property type="match status" value="1"/>
</dbReference>
<keyword evidence="11" id="KW-0472">Membrane</keyword>
<evidence type="ECO:0000256" key="12">
    <source>
        <dbReference type="SAM" id="SignalP"/>
    </source>
</evidence>
<evidence type="ECO:0000256" key="4">
    <source>
        <dbReference type="ARBA" id="ARBA00022801"/>
    </source>
</evidence>
<feature type="chain" id="PRO_5040453657" evidence="12">
    <location>
        <begin position="35"/>
        <end position="442"/>
    </location>
</feature>
<feature type="domain" description="Peptidase S11 D-alanyl-D-alanine carboxypeptidase A N-terminal" evidence="13">
    <location>
        <begin position="55"/>
        <end position="299"/>
    </location>
</feature>
<comment type="similarity">
    <text evidence="2 10">Belongs to the peptidase S11 family.</text>
</comment>
<dbReference type="OrthoDB" id="9791132at2"/>
<evidence type="ECO:0000256" key="8">
    <source>
        <dbReference type="PIRSR" id="PIRSR618044-1"/>
    </source>
</evidence>
<feature type="active site" evidence="8">
    <location>
        <position position="145"/>
    </location>
</feature>
<dbReference type="EMBL" id="SCWD01000002">
    <property type="protein sequence ID" value="TDM02322.1"/>
    <property type="molecule type" value="Genomic_DNA"/>
</dbReference>
<reference evidence="15 16" key="1">
    <citation type="submission" date="2019-01" db="EMBL/GenBank/DDBJ databases">
        <title>Draft genome sequences of the type strains of six Macrococcus species.</title>
        <authorList>
            <person name="Mazhar S."/>
            <person name="Altermann E."/>
            <person name="Hill C."/>
            <person name="Mcauliffe O."/>
        </authorList>
    </citation>
    <scope>NUCLEOTIDE SEQUENCE [LARGE SCALE GENOMIC DNA]</scope>
    <source>
        <strain evidence="15 16">ATCC 51828</strain>
    </source>
</reference>
<keyword evidence="11" id="KW-1133">Transmembrane helix</keyword>
<dbReference type="Pfam" id="PF09211">
    <property type="entry name" value="DUF1958"/>
    <property type="match status" value="1"/>
</dbReference>
<dbReference type="InterPro" id="IPR037091">
    <property type="entry name" value="Pen-bd_prot4_C_dom_sf"/>
</dbReference>
<keyword evidence="6" id="KW-0573">Peptidoglycan synthesis</keyword>
<accession>A0A9Q8CKK1</accession>
<dbReference type="SUPFAM" id="SSF69189">
    <property type="entry name" value="Penicillin-binding protein associated domain"/>
    <property type="match status" value="1"/>
</dbReference>
<keyword evidence="5" id="KW-0133">Cell shape</keyword>
<gene>
    <name evidence="15" type="ORF">ERX40_07140</name>
</gene>
<feature type="active site" description="Acyl-ester intermediate" evidence="8">
    <location>
        <position position="81"/>
    </location>
</feature>
<comment type="caution">
    <text evidence="15">The sequence shown here is derived from an EMBL/GenBank/DDBJ whole genome shotgun (WGS) entry which is preliminary data.</text>
</comment>
<protein>
    <submittedName>
        <fullName evidence="15">DUF1958 domain-containing protein</fullName>
    </submittedName>
</protein>
<keyword evidence="7" id="KW-0961">Cell wall biogenesis/degradation</keyword>
<evidence type="ECO:0000256" key="9">
    <source>
        <dbReference type="PIRSR" id="PIRSR618044-2"/>
    </source>
</evidence>
<dbReference type="InterPro" id="IPR001967">
    <property type="entry name" value="Peptidase_S11_N"/>
</dbReference>
<keyword evidence="3 12" id="KW-0732">Signal</keyword>
<evidence type="ECO:0000256" key="11">
    <source>
        <dbReference type="SAM" id="Phobius"/>
    </source>
</evidence>
<dbReference type="PRINTS" id="PR00725">
    <property type="entry name" value="DADACBPTASE1"/>
</dbReference>
<dbReference type="Pfam" id="PF00768">
    <property type="entry name" value="Peptidase_S11"/>
    <property type="match status" value="1"/>
</dbReference>
<evidence type="ECO:0000256" key="6">
    <source>
        <dbReference type="ARBA" id="ARBA00022984"/>
    </source>
</evidence>
<dbReference type="InterPro" id="IPR015294">
    <property type="entry name" value="Pen-bd_prot4_C_dom"/>
</dbReference>
<dbReference type="InterPro" id="IPR018044">
    <property type="entry name" value="Peptidase_S11"/>
</dbReference>
<evidence type="ECO:0000256" key="3">
    <source>
        <dbReference type="ARBA" id="ARBA00022729"/>
    </source>
</evidence>
<feature type="domain" description="Penicillin-binding protein 4 C-terminal" evidence="14">
    <location>
        <begin position="329"/>
        <end position="390"/>
    </location>
</feature>
<dbReference type="GO" id="GO:0008800">
    <property type="term" value="F:beta-lactamase activity"/>
    <property type="evidence" value="ECO:0007669"/>
    <property type="project" value="InterPro"/>
</dbReference>
<sequence>MTTSNKRGFMMQISTKLLLSLLMIFLLVSPVADARSPVEIANEQGKQIGEQYEPHGTIVIAQKNGQILYADDPSTQWPPASMSKLMTIYLVYEAMDQGKFTKQTTVKVNEKFYDISRLPMLSNNHFRLGATYTVDELLQTALTASSNSATYMLSSLVYKDDTKFIDLMNKTAKALHMTETHFYNPVGAPNNLMLQYKAKGYPQDEDNISSAKDYAILTHQLLKKHPDILHYTRKPVVTVKKGTEYEETFHTYNHSLEGAKLGYKGVDGLKTGSSDTAGFNTTLTGKKKELRIILVMMGVMDWYDPPAEFNRNIMANAIMDDVYARYSFKKVLTKGKHKVGDREVYVYNDLYDLVDHKTKGTLKYRNGEVHYDYQRQFIDAGYQPPTVKYEDYQRYAMRKFINDNYGWIIGGITLSILSGILLMIYALKPHLFRDLWNQENQK</sequence>
<organism evidence="15 16">
    <name type="scientific">Macrococcus carouselicus</name>
    <dbReference type="NCBI Taxonomy" id="69969"/>
    <lineage>
        <taxon>Bacteria</taxon>
        <taxon>Bacillati</taxon>
        <taxon>Bacillota</taxon>
        <taxon>Bacilli</taxon>
        <taxon>Bacillales</taxon>
        <taxon>Staphylococcaceae</taxon>
        <taxon>Macrococcus</taxon>
    </lineage>
</organism>
<evidence type="ECO:0000256" key="2">
    <source>
        <dbReference type="ARBA" id="ARBA00007164"/>
    </source>
</evidence>
<dbReference type="Gene3D" id="2.30.140.20">
    <property type="entry name" value="Penicillin-binding protein 4, C-terminal domain"/>
    <property type="match status" value="1"/>
</dbReference>
<dbReference type="GO" id="GO:0046677">
    <property type="term" value="P:response to antibiotic"/>
    <property type="evidence" value="ECO:0007669"/>
    <property type="project" value="InterPro"/>
</dbReference>
<proteinExistence type="inferred from homology"/>
<dbReference type="GO" id="GO:0009002">
    <property type="term" value="F:serine-type D-Ala-D-Ala carboxypeptidase activity"/>
    <property type="evidence" value="ECO:0007669"/>
    <property type="project" value="InterPro"/>
</dbReference>
<feature type="signal peptide" evidence="12">
    <location>
        <begin position="1"/>
        <end position="34"/>
    </location>
</feature>
<dbReference type="GO" id="GO:0071555">
    <property type="term" value="P:cell wall organization"/>
    <property type="evidence" value="ECO:0007669"/>
    <property type="project" value="UniProtKB-KW"/>
</dbReference>
<keyword evidence="11" id="KW-0812">Transmembrane</keyword>
<keyword evidence="16" id="KW-1185">Reference proteome</keyword>
<comment type="function">
    <text evidence="1">Removes C-terminal D-alanyl residues from sugar-peptide cell wall precursors.</text>
</comment>